<dbReference type="PANTHER" id="PTHR16435">
    <property type="entry name" value="SPERMATOGENESIS-ASSOCIATED PROTEIN 6 SPATA6"/>
    <property type="match status" value="1"/>
</dbReference>
<evidence type="ECO:0000259" key="3">
    <source>
        <dbReference type="Pfam" id="PF14909"/>
    </source>
</evidence>
<feature type="domain" description="Spermatogenesis-associated protein 6 N-terminal" evidence="3">
    <location>
        <begin position="9"/>
        <end position="147"/>
    </location>
</feature>
<dbReference type="GO" id="GO:0120212">
    <property type="term" value="C:sperm head-tail coupling apparatus"/>
    <property type="evidence" value="ECO:0007669"/>
    <property type="project" value="InterPro"/>
</dbReference>
<evidence type="ECO:0000313" key="4">
    <source>
        <dbReference type="EMBL" id="CAL5135218.1"/>
    </source>
</evidence>
<dbReference type="Proteomes" id="UP001497525">
    <property type="component" value="Unassembled WGS sequence"/>
</dbReference>
<proteinExistence type="inferred from homology"/>
<dbReference type="PANTHER" id="PTHR16435:SF6">
    <property type="entry name" value="IP09370P"/>
    <property type="match status" value="1"/>
</dbReference>
<reference evidence="4" key="1">
    <citation type="submission" date="2024-06" db="EMBL/GenBank/DDBJ databases">
        <authorList>
            <person name="Liu X."/>
            <person name="Lenzi L."/>
            <person name="Haldenby T S."/>
            <person name="Uol C."/>
        </authorList>
    </citation>
    <scope>NUCLEOTIDE SEQUENCE</scope>
</reference>
<evidence type="ECO:0000256" key="2">
    <source>
        <dbReference type="ARBA" id="ARBA00022553"/>
    </source>
</evidence>
<dbReference type="EMBL" id="CAXLJL010000256">
    <property type="protein sequence ID" value="CAL5135218.1"/>
    <property type="molecule type" value="Genomic_DNA"/>
</dbReference>
<dbReference type="InterPro" id="IPR042769">
    <property type="entry name" value="SPATA6_fam"/>
</dbReference>
<sequence>MPTFRFEGEVSLHCVHSPGTWLPNRDNLYILIEAFNYVKRTRLTEAIFPLLIHEKFKFEKTFYSALSACSVVDRLEDEVIRIELRQITDMYCGGTLLAYFETTAKELFSPCPHMCVRTVPRNRLTMLRTIDFPGISPSVEFTVCSTIKGCPMTNYTSAASCCHDCDVYRPMVSIPNYHRPTVNSALRCKYPDLPIQRSLIYSDKANHDARRGAQIRSFTPCGTNRSNSVRFRPRPHSVGSRYSVGYTETYTRGCPLNRITSPSTNSYYTSCWDLRRNAIEDAQDRSDRYWKLYRFWQQETDRRRTRMV</sequence>
<evidence type="ECO:0000313" key="5">
    <source>
        <dbReference type="Proteomes" id="UP001497525"/>
    </source>
</evidence>
<accession>A0AAV2TCY6</accession>
<evidence type="ECO:0000256" key="1">
    <source>
        <dbReference type="ARBA" id="ARBA00006215"/>
    </source>
</evidence>
<comment type="similarity">
    <text evidence="1">Belongs to the SPATA6 family.</text>
</comment>
<dbReference type="GO" id="GO:0007283">
    <property type="term" value="P:spermatogenesis"/>
    <property type="evidence" value="ECO:0007669"/>
    <property type="project" value="InterPro"/>
</dbReference>
<keyword evidence="2" id="KW-0597">Phosphoprotein</keyword>
<organism evidence="4 5">
    <name type="scientific">Calicophoron daubneyi</name>
    <name type="common">Rumen fluke</name>
    <name type="synonym">Paramphistomum daubneyi</name>
    <dbReference type="NCBI Taxonomy" id="300641"/>
    <lineage>
        <taxon>Eukaryota</taxon>
        <taxon>Metazoa</taxon>
        <taxon>Spiralia</taxon>
        <taxon>Lophotrochozoa</taxon>
        <taxon>Platyhelminthes</taxon>
        <taxon>Trematoda</taxon>
        <taxon>Digenea</taxon>
        <taxon>Plagiorchiida</taxon>
        <taxon>Pronocephalata</taxon>
        <taxon>Paramphistomoidea</taxon>
        <taxon>Paramphistomidae</taxon>
        <taxon>Calicophoron</taxon>
    </lineage>
</organism>
<dbReference type="InterPro" id="IPR032732">
    <property type="entry name" value="SPATA6_N"/>
</dbReference>
<name>A0AAV2TCY6_CALDB</name>
<dbReference type="Pfam" id="PF14909">
    <property type="entry name" value="SPATA6"/>
    <property type="match status" value="1"/>
</dbReference>
<protein>
    <recommendedName>
        <fullName evidence="3">Spermatogenesis-associated protein 6 N-terminal domain-containing protein</fullName>
    </recommendedName>
</protein>
<dbReference type="GO" id="GO:0032027">
    <property type="term" value="F:myosin light chain binding"/>
    <property type="evidence" value="ECO:0007669"/>
    <property type="project" value="InterPro"/>
</dbReference>
<dbReference type="AlphaFoldDB" id="A0AAV2TCY6"/>
<gene>
    <name evidence="4" type="ORF">CDAUBV1_LOCUS9394</name>
</gene>
<comment type="caution">
    <text evidence="4">The sequence shown here is derived from an EMBL/GenBank/DDBJ whole genome shotgun (WGS) entry which is preliminary data.</text>
</comment>